<sequence length="94" mass="9927">MGMPPMTSREPAVVGTAIGSTAYTGMIVDGHHVSWEMAGIAWQARPLPDRIFLVSDAMSTIGGPDHFELYGERIEVRDGALVNAAGSLAGRIST</sequence>
<reference evidence="3" key="1">
    <citation type="journal article" date="2013" name="Environ. Microbiol.">
        <title>Seasonally variable intestinal metagenomes of the red palm weevil (Rhynchophorus ferrugineus).</title>
        <authorList>
            <person name="Jia S."/>
            <person name="Zhang X."/>
            <person name="Zhang G."/>
            <person name="Yin A."/>
            <person name="Zhang S."/>
            <person name="Li F."/>
            <person name="Wang L."/>
            <person name="Zhao D."/>
            <person name="Yun Q."/>
            <person name="Tala"/>
            <person name="Wang J."/>
            <person name="Sun G."/>
            <person name="Baabdullah M."/>
            <person name="Yu X."/>
            <person name="Hu S."/>
            <person name="Al-Mssallem I.S."/>
            <person name="Yu J."/>
        </authorList>
    </citation>
    <scope>NUCLEOTIDE SEQUENCE</scope>
</reference>
<dbReference type="GO" id="GO:0006046">
    <property type="term" value="P:N-acetylglucosamine catabolic process"/>
    <property type="evidence" value="ECO:0007669"/>
    <property type="project" value="TreeGrafter"/>
</dbReference>
<proteinExistence type="inferred from homology"/>
<evidence type="ECO:0000256" key="2">
    <source>
        <dbReference type="ARBA" id="ARBA00022801"/>
    </source>
</evidence>
<protein>
    <submittedName>
        <fullName evidence="3">CAZy families CE9 protein</fullName>
    </submittedName>
</protein>
<evidence type="ECO:0000256" key="1">
    <source>
        <dbReference type="ARBA" id="ARBA00010716"/>
    </source>
</evidence>
<dbReference type="PANTHER" id="PTHR11113">
    <property type="entry name" value="N-ACETYLGLUCOSAMINE-6-PHOSPHATE DEACETYLASE"/>
    <property type="match status" value="1"/>
</dbReference>
<dbReference type="InterPro" id="IPR032466">
    <property type="entry name" value="Metal_Hydrolase"/>
</dbReference>
<keyword evidence="2" id="KW-0378">Hydrolase</keyword>
<name>A0A060C105_9CAUL</name>
<dbReference type="EMBL" id="KF121337">
    <property type="protein sequence ID" value="AIA88622.1"/>
    <property type="molecule type" value="Genomic_DNA"/>
</dbReference>
<dbReference type="AlphaFoldDB" id="A0A060C105"/>
<organism evidence="3">
    <name type="scientific">uncultured Caulobacter sp</name>
    <dbReference type="NCBI Taxonomy" id="158749"/>
    <lineage>
        <taxon>Bacteria</taxon>
        <taxon>Pseudomonadati</taxon>
        <taxon>Pseudomonadota</taxon>
        <taxon>Alphaproteobacteria</taxon>
        <taxon>Caulobacterales</taxon>
        <taxon>Caulobacteraceae</taxon>
        <taxon>Caulobacter</taxon>
        <taxon>environmental samples</taxon>
    </lineage>
</organism>
<accession>A0A060C105</accession>
<evidence type="ECO:0000313" key="3">
    <source>
        <dbReference type="EMBL" id="AIA88622.1"/>
    </source>
</evidence>
<dbReference type="SUPFAM" id="SSF51556">
    <property type="entry name" value="Metallo-dependent hydrolases"/>
    <property type="match status" value="1"/>
</dbReference>
<comment type="similarity">
    <text evidence="1">Belongs to the metallo-dependent hydrolases superfamily. NagA family.</text>
</comment>
<dbReference type="GO" id="GO:0008448">
    <property type="term" value="F:N-acetylglucosamine-6-phosphate deacetylase activity"/>
    <property type="evidence" value="ECO:0007669"/>
    <property type="project" value="TreeGrafter"/>
</dbReference>
<dbReference type="PANTHER" id="PTHR11113:SF14">
    <property type="entry name" value="N-ACETYLGLUCOSAMINE-6-PHOSPHATE DEACETYLASE"/>
    <property type="match status" value="1"/>
</dbReference>
<dbReference type="Gene3D" id="3.20.20.140">
    <property type="entry name" value="Metal-dependent hydrolases"/>
    <property type="match status" value="1"/>
</dbReference>